<protein>
    <recommendedName>
        <fullName evidence="2">MIF4G domain-containing protein</fullName>
    </recommendedName>
</protein>
<evidence type="ECO:0008006" key="2">
    <source>
        <dbReference type="Google" id="ProtNLM"/>
    </source>
</evidence>
<proteinExistence type="predicted"/>
<reference evidence="1" key="1">
    <citation type="journal article" date="2020" name="Nature">
        <title>Giant virus diversity and host interactions through global metagenomics.</title>
        <authorList>
            <person name="Schulz F."/>
            <person name="Roux S."/>
            <person name="Paez-Espino D."/>
            <person name="Jungbluth S."/>
            <person name="Walsh D.A."/>
            <person name="Denef V.J."/>
            <person name="McMahon K.D."/>
            <person name="Konstantinidis K.T."/>
            <person name="Eloe-Fadrosh E.A."/>
            <person name="Kyrpides N.C."/>
            <person name="Woyke T."/>
        </authorList>
    </citation>
    <scope>NUCLEOTIDE SEQUENCE</scope>
    <source>
        <strain evidence="1">GVMAG-M-3300009180-1</strain>
    </source>
</reference>
<dbReference type="SUPFAM" id="SSF48371">
    <property type="entry name" value="ARM repeat"/>
    <property type="match status" value="1"/>
</dbReference>
<dbReference type="Gene3D" id="1.25.40.180">
    <property type="match status" value="1"/>
</dbReference>
<organism evidence="1">
    <name type="scientific">viral metagenome</name>
    <dbReference type="NCBI Taxonomy" id="1070528"/>
    <lineage>
        <taxon>unclassified sequences</taxon>
        <taxon>metagenomes</taxon>
        <taxon>organismal metagenomes</taxon>
    </lineage>
</organism>
<dbReference type="AlphaFoldDB" id="A0A6C0F262"/>
<dbReference type="InterPro" id="IPR016024">
    <property type="entry name" value="ARM-type_fold"/>
</dbReference>
<evidence type="ECO:0000313" key="1">
    <source>
        <dbReference type="EMBL" id="QHT34981.1"/>
    </source>
</evidence>
<name>A0A6C0F262_9ZZZZ</name>
<sequence length="318" mass="36468">MTTYYTISDFTTKVYDGCKLKLPEDVAKILTLLSDSITATDSAGDNVGVNKKPVQKNNNRQYPQKVEDWSAVRSHKVTKIAEVKEGTEKTIKDIRIALNKFSNKNADTQHQTIVELINQVISESKEVEEDTKKVINIIFDIVSSNVFYSALYAKLYKDLIVMFPAFGEKLTDIITKYKDSFNQIRIVDPNTDYDGFCESVKNNDLRRAMTTFIINLMKNDAMPEIDVLDIIIYLEELVMKFAEESDKSGVIEEITENIFILITENKKTLYKSDIWANVIIPNIHTISKLRKTDAAKYKSMTSRSTFKYMDIIDDLNKK</sequence>
<accession>A0A6C0F262</accession>
<dbReference type="EMBL" id="MN739011">
    <property type="protein sequence ID" value="QHT34981.1"/>
    <property type="molecule type" value="Genomic_DNA"/>
</dbReference>